<name>M4C2Z9_HYAAE</name>
<evidence type="ECO:0000256" key="3">
    <source>
        <dbReference type="ARBA" id="ARBA00021704"/>
    </source>
</evidence>
<dbReference type="EMBL" id="JH598147">
    <property type="status" value="NOT_ANNOTATED_CDS"/>
    <property type="molecule type" value="Genomic_DNA"/>
</dbReference>
<evidence type="ECO:0000256" key="5">
    <source>
        <dbReference type="ARBA" id="ARBA00023242"/>
    </source>
</evidence>
<dbReference type="InParanoid" id="M4C2Z9"/>
<dbReference type="Pfam" id="PF04189">
    <property type="entry name" value="Gcd10p"/>
    <property type="match status" value="1"/>
</dbReference>
<dbReference type="InterPro" id="IPR017423">
    <property type="entry name" value="TRM6"/>
</dbReference>
<dbReference type="AlphaFoldDB" id="M4C2Z9"/>
<dbReference type="OMA" id="PHGLFEV"/>
<evidence type="ECO:0000256" key="4">
    <source>
        <dbReference type="ARBA" id="ARBA00022694"/>
    </source>
</evidence>
<accession>M4C2Z9</accession>
<dbReference type="eggNOG" id="KOG1416">
    <property type="taxonomic scope" value="Eukaryota"/>
</dbReference>
<dbReference type="GO" id="GO:0030488">
    <property type="term" value="P:tRNA methylation"/>
    <property type="evidence" value="ECO:0007669"/>
    <property type="project" value="InterPro"/>
</dbReference>
<evidence type="ECO:0000256" key="2">
    <source>
        <dbReference type="ARBA" id="ARBA00008320"/>
    </source>
</evidence>
<dbReference type="Proteomes" id="UP000011713">
    <property type="component" value="Unassembled WGS sequence"/>
</dbReference>
<dbReference type="VEuPathDB" id="FungiDB:HpaG813466"/>
<protein>
    <recommendedName>
        <fullName evidence="3">tRNA (adenine(58)-N(1))-methyltransferase non-catalytic subunit TRM6</fullName>
    </recommendedName>
    <alternativeName>
        <fullName evidence="6">tRNA(m1A58)-methyltransferase subunit TRM6</fullName>
    </alternativeName>
</protein>
<sequence>MRAIEANHVEGLRVAMTMVSPPAASSDALATQKEHRLPYVIYEGDTVICQTSDGRMFFQAVTKDEATFEERNKKLVKVTGGLFPDPVAPETGEGFVPDGDNRHYADTNSAQTLKQTDIGGLREKGASGKEIIQMLVENSSTWETKTEFSKQKYLKKKQQKYMPRVRFLRCTAESLCRTYRLKNPSKICNLREDTLGQILVYGNIFAGAQVLVVDTCMGLVTGAVAERQGGSGRLICPYEGQQPSADILRRFNFDKLTLESIHYLPFKQVRLLGLKEEEVLEPKKVARDGLSQEQRERLAAERAKNFTPEQQKHYADKKARREETKLSHQKPSVIRQWAREKSDSLVIAANYNPEAILMALLPYLGRSKPFVVYSEFLEPLTRTFARLQKMESIIDLQLNETWTRENQVLPGRTHPEMTMSACSGYLLWGIKILGIPALDVTSSAAANEEAEYTTCSSFFALKKLKAQSYLLQARRVKLFVTEHKVKCRALNPFYLYVRVCAHKQRLIALPKYTVLG</sequence>
<dbReference type="PANTHER" id="PTHR12945:SF0">
    <property type="entry name" value="TRNA (ADENINE(58)-N(1))-METHYLTRANSFERASE NON-CATALYTIC SUBUNIT TRM6"/>
    <property type="match status" value="1"/>
</dbReference>
<organism evidence="7 8">
    <name type="scientific">Hyaloperonospora arabidopsidis (strain Emoy2)</name>
    <name type="common">Downy mildew agent</name>
    <name type="synonym">Peronospora arabidopsidis</name>
    <dbReference type="NCBI Taxonomy" id="559515"/>
    <lineage>
        <taxon>Eukaryota</taxon>
        <taxon>Sar</taxon>
        <taxon>Stramenopiles</taxon>
        <taxon>Oomycota</taxon>
        <taxon>Peronosporomycetes</taxon>
        <taxon>Peronosporales</taxon>
        <taxon>Peronosporaceae</taxon>
        <taxon>Hyaloperonospora</taxon>
    </lineage>
</organism>
<evidence type="ECO:0000313" key="7">
    <source>
        <dbReference type="EnsemblProtists" id="HpaP813466"/>
    </source>
</evidence>
<comment type="subcellular location">
    <subcellularLocation>
        <location evidence="1">Nucleus</location>
    </subcellularLocation>
</comment>
<keyword evidence="8" id="KW-1185">Reference proteome</keyword>
<dbReference type="InterPro" id="IPR029063">
    <property type="entry name" value="SAM-dependent_MTases_sf"/>
</dbReference>
<dbReference type="EnsemblProtists" id="HpaT813466">
    <property type="protein sequence ID" value="HpaP813466"/>
    <property type="gene ID" value="HpaG813466"/>
</dbReference>
<dbReference type="STRING" id="559515.M4C2Z9"/>
<dbReference type="HOGENOM" id="CLU_010916_0_3_1"/>
<evidence type="ECO:0000256" key="1">
    <source>
        <dbReference type="ARBA" id="ARBA00004123"/>
    </source>
</evidence>
<comment type="similarity">
    <text evidence="2">Belongs to the TRM6/GCD10 family.</text>
</comment>
<reference evidence="7" key="2">
    <citation type="submission" date="2015-06" db="UniProtKB">
        <authorList>
            <consortium name="EnsemblProtists"/>
        </authorList>
    </citation>
    <scope>IDENTIFICATION</scope>
    <source>
        <strain evidence="7">Emoy2</strain>
    </source>
</reference>
<dbReference type="Gene3D" id="3.40.50.150">
    <property type="entry name" value="Vaccinia Virus protein VP39"/>
    <property type="match status" value="1"/>
</dbReference>
<keyword evidence="4" id="KW-0819">tRNA processing</keyword>
<reference evidence="8" key="1">
    <citation type="journal article" date="2010" name="Science">
        <title>Signatures of adaptation to obligate biotrophy in the Hyaloperonospora arabidopsidis genome.</title>
        <authorList>
            <person name="Baxter L."/>
            <person name="Tripathy S."/>
            <person name="Ishaque N."/>
            <person name="Boot N."/>
            <person name="Cabral A."/>
            <person name="Kemen E."/>
            <person name="Thines M."/>
            <person name="Ah-Fong A."/>
            <person name="Anderson R."/>
            <person name="Badejoko W."/>
            <person name="Bittner-Eddy P."/>
            <person name="Boore J.L."/>
            <person name="Chibucos M.C."/>
            <person name="Coates M."/>
            <person name="Dehal P."/>
            <person name="Delehaunty K."/>
            <person name="Dong S."/>
            <person name="Downton P."/>
            <person name="Dumas B."/>
            <person name="Fabro G."/>
            <person name="Fronick C."/>
            <person name="Fuerstenberg S.I."/>
            <person name="Fulton L."/>
            <person name="Gaulin E."/>
            <person name="Govers F."/>
            <person name="Hughes L."/>
            <person name="Humphray S."/>
            <person name="Jiang R.H."/>
            <person name="Judelson H."/>
            <person name="Kamoun S."/>
            <person name="Kyung K."/>
            <person name="Meijer H."/>
            <person name="Minx P."/>
            <person name="Morris P."/>
            <person name="Nelson J."/>
            <person name="Phuntumart V."/>
            <person name="Qutob D."/>
            <person name="Rehmany A."/>
            <person name="Rougon-Cardoso A."/>
            <person name="Ryden P."/>
            <person name="Torto-Alalibo T."/>
            <person name="Studholme D."/>
            <person name="Wang Y."/>
            <person name="Win J."/>
            <person name="Wood J."/>
            <person name="Clifton S.W."/>
            <person name="Rogers J."/>
            <person name="Van den Ackerveken G."/>
            <person name="Jones J.D."/>
            <person name="McDowell J.M."/>
            <person name="Beynon J."/>
            <person name="Tyler B.M."/>
        </authorList>
    </citation>
    <scope>NUCLEOTIDE SEQUENCE [LARGE SCALE GENOMIC DNA]</scope>
    <source>
        <strain evidence="8">Emoy2</strain>
    </source>
</reference>
<dbReference type="GO" id="GO:0005634">
    <property type="term" value="C:nucleus"/>
    <property type="evidence" value="ECO:0007669"/>
    <property type="project" value="UniProtKB-SubCell"/>
</dbReference>
<evidence type="ECO:0000313" key="8">
    <source>
        <dbReference type="Proteomes" id="UP000011713"/>
    </source>
</evidence>
<dbReference type="PANTHER" id="PTHR12945">
    <property type="entry name" value="TRANSLATION INITIATION FACTOR EIF3-RELATED"/>
    <property type="match status" value="1"/>
</dbReference>
<dbReference type="GO" id="GO:0031515">
    <property type="term" value="C:tRNA (m1A) methyltransferase complex"/>
    <property type="evidence" value="ECO:0007669"/>
    <property type="project" value="InterPro"/>
</dbReference>
<proteinExistence type="inferred from homology"/>
<keyword evidence="5" id="KW-0539">Nucleus</keyword>
<evidence type="ECO:0000256" key="6">
    <source>
        <dbReference type="ARBA" id="ARBA00032319"/>
    </source>
</evidence>